<accession>A0A2P2Q7C6</accession>
<protein>
    <submittedName>
        <fullName evidence="1">Uncharacterized protein</fullName>
    </submittedName>
</protein>
<name>A0A2P2Q7C6_RHIMU</name>
<dbReference type="EMBL" id="GGEC01082391">
    <property type="protein sequence ID" value="MBX62875.1"/>
    <property type="molecule type" value="Transcribed_RNA"/>
</dbReference>
<organism evidence="1">
    <name type="scientific">Rhizophora mucronata</name>
    <name type="common">Asiatic mangrove</name>
    <dbReference type="NCBI Taxonomy" id="61149"/>
    <lineage>
        <taxon>Eukaryota</taxon>
        <taxon>Viridiplantae</taxon>
        <taxon>Streptophyta</taxon>
        <taxon>Embryophyta</taxon>
        <taxon>Tracheophyta</taxon>
        <taxon>Spermatophyta</taxon>
        <taxon>Magnoliopsida</taxon>
        <taxon>eudicotyledons</taxon>
        <taxon>Gunneridae</taxon>
        <taxon>Pentapetalae</taxon>
        <taxon>rosids</taxon>
        <taxon>fabids</taxon>
        <taxon>Malpighiales</taxon>
        <taxon>Rhizophoraceae</taxon>
        <taxon>Rhizophora</taxon>
    </lineage>
</organism>
<reference evidence="1" key="1">
    <citation type="submission" date="2018-02" db="EMBL/GenBank/DDBJ databases">
        <title>Rhizophora mucronata_Transcriptome.</title>
        <authorList>
            <person name="Meera S.P."/>
            <person name="Sreeshan A."/>
            <person name="Augustine A."/>
        </authorList>
    </citation>
    <scope>NUCLEOTIDE SEQUENCE</scope>
    <source>
        <tissue evidence="1">Leaf</tissue>
    </source>
</reference>
<dbReference type="AlphaFoldDB" id="A0A2P2Q7C6"/>
<evidence type="ECO:0000313" key="1">
    <source>
        <dbReference type="EMBL" id="MBX62875.1"/>
    </source>
</evidence>
<sequence length="89" mass="10340">MTSEGVDFHNPNTSRSLQLETLGMYSLQVLIFRSSSVDTRNWSPKYWSKKKYNIIFSHPALTANISLSVSNHKSHKLERCLKYTQIQLH</sequence>
<proteinExistence type="predicted"/>